<dbReference type="OrthoDB" id="5874526at2759"/>
<accession>A0A158PIL6</accession>
<evidence type="ECO:0000313" key="1">
    <source>
        <dbReference type="EMBL" id="VDM59298.1"/>
    </source>
</evidence>
<evidence type="ECO:0000313" key="3">
    <source>
        <dbReference type="WBParaSite" id="ACOC_0000771201-mRNA-1"/>
    </source>
</evidence>
<organism evidence="3">
    <name type="scientific">Angiostrongylus costaricensis</name>
    <name type="common">Nematode worm</name>
    <dbReference type="NCBI Taxonomy" id="334426"/>
    <lineage>
        <taxon>Eukaryota</taxon>
        <taxon>Metazoa</taxon>
        <taxon>Ecdysozoa</taxon>
        <taxon>Nematoda</taxon>
        <taxon>Chromadorea</taxon>
        <taxon>Rhabditida</taxon>
        <taxon>Rhabditina</taxon>
        <taxon>Rhabditomorpha</taxon>
        <taxon>Strongyloidea</taxon>
        <taxon>Metastrongylidae</taxon>
        <taxon>Angiostrongylus</taxon>
    </lineage>
</organism>
<dbReference type="EMBL" id="UYYA01004068">
    <property type="protein sequence ID" value="VDM59298.1"/>
    <property type="molecule type" value="Genomic_DNA"/>
</dbReference>
<sequence>MAESDLRTDKAVIRPSAECRTRPVRSHQLCMLVSNTVGTEFLLGKLVVAQNQGTFATSPSRKSEQDVKTLNKRRLTAESLYDLYSMPCPFSNRDFTELASNSQQTINKRELSAESQHDIRRILSPFEYKKENIEQVDYHSPRPSMVDPGPPYLLTECDYDYTSYSQPMMPAPYYAPALSMPPPHVNPYYYYRPPTALYHYQVPIPMYNLGIPYHLNSPMKAPSSSSSEFSKVDTETDNMRIPNQFCPNPQQVPLRRPTTPNNKTINKHIRGVDSVADLNRLDVHFEPRIPLSYAGSQEGNSDCFVRPVTLDVISFHFSEVACVVRNGNSNAVNKRYAG</sequence>
<dbReference type="AlphaFoldDB" id="A0A158PIL6"/>
<name>A0A158PIL6_ANGCS</name>
<protein>
    <submittedName>
        <fullName evidence="3">Homeobox domain-containing protein</fullName>
    </submittedName>
</protein>
<dbReference type="WBParaSite" id="ACOC_0000771201-mRNA-1">
    <property type="protein sequence ID" value="ACOC_0000771201-mRNA-1"/>
    <property type="gene ID" value="ACOC_0000771201"/>
</dbReference>
<gene>
    <name evidence="1" type="ORF">ACOC_LOCUS7713</name>
</gene>
<dbReference type="Proteomes" id="UP000267027">
    <property type="component" value="Unassembled WGS sequence"/>
</dbReference>
<reference evidence="1 2" key="2">
    <citation type="submission" date="2018-11" db="EMBL/GenBank/DDBJ databases">
        <authorList>
            <consortium name="Pathogen Informatics"/>
        </authorList>
    </citation>
    <scope>NUCLEOTIDE SEQUENCE [LARGE SCALE GENOMIC DNA]</scope>
    <source>
        <strain evidence="1 2">Costa Rica</strain>
    </source>
</reference>
<reference evidence="3" key="1">
    <citation type="submission" date="2016-04" db="UniProtKB">
        <authorList>
            <consortium name="WormBaseParasite"/>
        </authorList>
    </citation>
    <scope>IDENTIFICATION</scope>
</reference>
<proteinExistence type="predicted"/>
<keyword evidence="2" id="KW-1185">Reference proteome</keyword>
<evidence type="ECO:0000313" key="2">
    <source>
        <dbReference type="Proteomes" id="UP000267027"/>
    </source>
</evidence>